<comment type="caution">
    <text evidence="8">The sequence shown here is derived from an EMBL/GenBank/DDBJ whole genome shotgun (WGS) entry which is preliminary data.</text>
</comment>
<feature type="transmembrane region" description="Helical" evidence="6">
    <location>
        <begin position="63"/>
        <end position="87"/>
    </location>
</feature>
<evidence type="ECO:0000256" key="4">
    <source>
        <dbReference type="ARBA" id="ARBA00022989"/>
    </source>
</evidence>
<feature type="domain" description="Major facilitator superfamily (MFS) profile" evidence="7">
    <location>
        <begin position="1"/>
        <end position="366"/>
    </location>
</feature>
<evidence type="ECO:0000256" key="6">
    <source>
        <dbReference type="SAM" id="Phobius"/>
    </source>
</evidence>
<dbReference type="SUPFAM" id="SSF103473">
    <property type="entry name" value="MFS general substrate transporter"/>
    <property type="match status" value="1"/>
</dbReference>
<evidence type="ECO:0000259" key="7">
    <source>
        <dbReference type="PROSITE" id="PS50850"/>
    </source>
</evidence>
<dbReference type="STRING" id="45073.Lqui_1414"/>
<keyword evidence="5 6" id="KW-0472">Membrane</keyword>
<accession>A0A0W0XZP6</accession>
<comment type="subcellular location">
    <subcellularLocation>
        <location evidence="1">Cell membrane</location>
        <topology evidence="1">Multi-pass membrane protein</topology>
    </subcellularLocation>
</comment>
<evidence type="ECO:0000256" key="5">
    <source>
        <dbReference type="ARBA" id="ARBA00023136"/>
    </source>
</evidence>
<feature type="transmembrane region" description="Helical" evidence="6">
    <location>
        <begin position="243"/>
        <end position="261"/>
    </location>
</feature>
<dbReference type="InterPro" id="IPR020846">
    <property type="entry name" value="MFS_dom"/>
</dbReference>
<feature type="transmembrane region" description="Helical" evidence="6">
    <location>
        <begin position="99"/>
        <end position="127"/>
    </location>
</feature>
<feature type="transmembrane region" description="Helical" evidence="6">
    <location>
        <begin position="133"/>
        <end position="155"/>
    </location>
</feature>
<reference evidence="8 9" key="1">
    <citation type="submission" date="2015-11" db="EMBL/GenBank/DDBJ databases">
        <title>Genomic analysis of 38 Legionella species identifies large and diverse effector repertoires.</title>
        <authorList>
            <person name="Burstein D."/>
            <person name="Amaro F."/>
            <person name="Zusman T."/>
            <person name="Lifshitz Z."/>
            <person name="Cohen O."/>
            <person name="Gilbert J.A."/>
            <person name="Pupko T."/>
            <person name="Shuman H.A."/>
            <person name="Segal G."/>
        </authorList>
    </citation>
    <scope>NUCLEOTIDE SEQUENCE [LARGE SCALE GENOMIC DNA]</scope>
    <source>
        <strain evidence="8 9">CDC#1442-AUS-E</strain>
    </source>
</reference>
<dbReference type="PATRIC" id="fig|45073.5.peg.1491"/>
<protein>
    <submittedName>
        <fullName evidence="8">Major facilitator family transporter</fullName>
    </submittedName>
</protein>
<feature type="transmembrane region" description="Helical" evidence="6">
    <location>
        <begin position="176"/>
        <end position="198"/>
    </location>
</feature>
<feature type="transmembrane region" description="Helical" evidence="6">
    <location>
        <begin position="37"/>
        <end position="57"/>
    </location>
</feature>
<dbReference type="InterPro" id="IPR050189">
    <property type="entry name" value="MFS_Efflux_Transporters"/>
</dbReference>
<sequence length="367" mass="40230">MQETLISAFTASLLSSAFYYIYTSLQIPAGMLFDRRNTQTILTTTALICSIGCFIFANSMNIYLLFFGRIIIGMGSAFAFVGLSHLLRQHFSLRQFGFLIGLSETLGFISTMFGIIGLGILVSYFGWREFINSAALVGCLIAFFAWLFIPATTSVQPGNYSIADSLNIIIRCKTQWANGCFAGLGFTVITVFGAMWAIPFIQAKLGCSLKEASVIDSMLFLGAAISCPLFGYLNACLKQRKPLMFISCTLTAILLYITLYFPYNDPVLMSVLFFMTGISCGSYMLSYTISNEISPQGALSTSTGFTNTLAMLTAPIFQLVTGFLLDLYGGPEHHYSLQAYQIALAVLPVNLLVASCLVYFLPEKKAK</sequence>
<feature type="transmembrane region" description="Helical" evidence="6">
    <location>
        <begin position="309"/>
        <end position="328"/>
    </location>
</feature>
<organism evidence="8 9">
    <name type="scientific">Legionella quinlivanii</name>
    <dbReference type="NCBI Taxonomy" id="45073"/>
    <lineage>
        <taxon>Bacteria</taxon>
        <taxon>Pseudomonadati</taxon>
        <taxon>Pseudomonadota</taxon>
        <taxon>Gammaproteobacteria</taxon>
        <taxon>Legionellales</taxon>
        <taxon>Legionellaceae</taxon>
        <taxon>Legionella</taxon>
    </lineage>
</organism>
<dbReference type="GO" id="GO:0005886">
    <property type="term" value="C:plasma membrane"/>
    <property type="evidence" value="ECO:0007669"/>
    <property type="project" value="UniProtKB-SubCell"/>
</dbReference>
<dbReference type="Proteomes" id="UP000054618">
    <property type="component" value="Unassembled WGS sequence"/>
</dbReference>
<proteinExistence type="predicted"/>
<evidence type="ECO:0000256" key="3">
    <source>
        <dbReference type="ARBA" id="ARBA00022692"/>
    </source>
</evidence>
<dbReference type="EMBL" id="LNYS01000008">
    <property type="protein sequence ID" value="KTD50089.1"/>
    <property type="molecule type" value="Genomic_DNA"/>
</dbReference>
<dbReference type="PANTHER" id="PTHR43124">
    <property type="entry name" value="PURINE EFFLUX PUMP PBUE"/>
    <property type="match status" value="1"/>
</dbReference>
<feature type="transmembrane region" description="Helical" evidence="6">
    <location>
        <begin position="340"/>
        <end position="361"/>
    </location>
</feature>
<keyword evidence="9" id="KW-1185">Reference proteome</keyword>
<dbReference type="AlphaFoldDB" id="A0A0W0XZP6"/>
<feature type="transmembrane region" description="Helical" evidence="6">
    <location>
        <begin position="6"/>
        <end position="25"/>
    </location>
</feature>
<evidence type="ECO:0000256" key="2">
    <source>
        <dbReference type="ARBA" id="ARBA00022475"/>
    </source>
</evidence>
<name>A0A0W0XZP6_9GAMM</name>
<dbReference type="InterPro" id="IPR011701">
    <property type="entry name" value="MFS"/>
</dbReference>
<evidence type="ECO:0000313" key="9">
    <source>
        <dbReference type="Proteomes" id="UP000054618"/>
    </source>
</evidence>
<keyword evidence="3 6" id="KW-0812">Transmembrane</keyword>
<dbReference type="PROSITE" id="PS50850">
    <property type="entry name" value="MFS"/>
    <property type="match status" value="1"/>
</dbReference>
<keyword evidence="4 6" id="KW-1133">Transmembrane helix</keyword>
<feature type="transmembrane region" description="Helical" evidence="6">
    <location>
        <begin position="218"/>
        <end position="236"/>
    </location>
</feature>
<feature type="transmembrane region" description="Helical" evidence="6">
    <location>
        <begin position="267"/>
        <end position="289"/>
    </location>
</feature>
<evidence type="ECO:0000313" key="8">
    <source>
        <dbReference type="EMBL" id="KTD50089.1"/>
    </source>
</evidence>
<dbReference type="GO" id="GO:0022857">
    <property type="term" value="F:transmembrane transporter activity"/>
    <property type="evidence" value="ECO:0007669"/>
    <property type="project" value="InterPro"/>
</dbReference>
<dbReference type="Gene3D" id="1.20.1250.20">
    <property type="entry name" value="MFS general substrate transporter like domains"/>
    <property type="match status" value="2"/>
</dbReference>
<dbReference type="InterPro" id="IPR036259">
    <property type="entry name" value="MFS_trans_sf"/>
</dbReference>
<dbReference type="PANTHER" id="PTHR43124:SF3">
    <property type="entry name" value="CHLORAMPHENICOL EFFLUX PUMP RV0191"/>
    <property type="match status" value="1"/>
</dbReference>
<evidence type="ECO:0000256" key="1">
    <source>
        <dbReference type="ARBA" id="ARBA00004651"/>
    </source>
</evidence>
<gene>
    <name evidence="8" type="ORF">Lqui_1414</name>
</gene>
<dbReference type="Pfam" id="PF07690">
    <property type="entry name" value="MFS_1"/>
    <property type="match status" value="2"/>
</dbReference>
<keyword evidence="2" id="KW-1003">Cell membrane</keyword>